<reference evidence="2 4" key="1">
    <citation type="submission" date="2008-03" db="EMBL/GenBank/DDBJ databases">
        <title>Annotation of Ixodes scapularis.</title>
        <authorList>
            <consortium name="Ixodes scapularis Genome Project Consortium"/>
            <person name="Caler E."/>
            <person name="Hannick L.I."/>
            <person name="Bidwell S."/>
            <person name="Joardar V."/>
            <person name="Thiagarajan M."/>
            <person name="Amedeo P."/>
            <person name="Galinsky K.J."/>
            <person name="Schobel S."/>
            <person name="Inman J."/>
            <person name="Hostetler J."/>
            <person name="Miller J."/>
            <person name="Hammond M."/>
            <person name="Megy K."/>
            <person name="Lawson D."/>
            <person name="Kodira C."/>
            <person name="Sutton G."/>
            <person name="Meyer J."/>
            <person name="Hill C.A."/>
            <person name="Birren B."/>
            <person name="Nene V."/>
            <person name="Collins F."/>
            <person name="Alarcon-Chaidez F."/>
            <person name="Wikel S."/>
            <person name="Strausberg R."/>
        </authorList>
    </citation>
    <scope>NUCLEOTIDE SEQUENCE [LARGE SCALE GENOMIC DNA]</scope>
    <source>
        <strain evidence="4">Wikel</strain>
        <strain evidence="2">Wikel colony</strain>
    </source>
</reference>
<feature type="region of interest" description="Disordered" evidence="1">
    <location>
        <begin position="1"/>
        <end position="71"/>
    </location>
</feature>
<dbReference type="HOGENOM" id="CLU_1471771_0_0_1"/>
<organism>
    <name type="scientific">Ixodes scapularis</name>
    <name type="common">Black-legged tick</name>
    <name type="synonym">Deer tick</name>
    <dbReference type="NCBI Taxonomy" id="6945"/>
    <lineage>
        <taxon>Eukaryota</taxon>
        <taxon>Metazoa</taxon>
        <taxon>Ecdysozoa</taxon>
        <taxon>Arthropoda</taxon>
        <taxon>Chelicerata</taxon>
        <taxon>Arachnida</taxon>
        <taxon>Acari</taxon>
        <taxon>Parasitiformes</taxon>
        <taxon>Ixodida</taxon>
        <taxon>Ixodoidea</taxon>
        <taxon>Ixodidae</taxon>
        <taxon>Ixodinae</taxon>
        <taxon>Ixodes</taxon>
    </lineage>
</organism>
<dbReference type="EMBL" id="DS947323">
    <property type="protein sequence ID" value="EEC18703.1"/>
    <property type="molecule type" value="Genomic_DNA"/>
</dbReference>
<evidence type="ECO:0000313" key="4">
    <source>
        <dbReference type="Proteomes" id="UP000001555"/>
    </source>
</evidence>
<dbReference type="Proteomes" id="UP000001555">
    <property type="component" value="Unassembled WGS sequence"/>
</dbReference>
<dbReference type="VEuPathDB" id="VectorBase:ISCW023757"/>
<keyword evidence="4" id="KW-1185">Reference proteome</keyword>
<dbReference type="InParanoid" id="B7QIN1"/>
<dbReference type="EnsemblMetazoa" id="ISCW023757-RA">
    <property type="protein sequence ID" value="ISCW023757-PA"/>
    <property type="gene ID" value="ISCW023757"/>
</dbReference>
<accession>B7QIN1</accession>
<reference evidence="3" key="2">
    <citation type="submission" date="2020-05" db="UniProtKB">
        <authorList>
            <consortium name="EnsemblMetazoa"/>
        </authorList>
    </citation>
    <scope>IDENTIFICATION</scope>
    <source>
        <strain evidence="3">wikel</strain>
    </source>
</reference>
<dbReference type="AlphaFoldDB" id="B7QIN1"/>
<dbReference type="EMBL" id="ABJB010498436">
    <property type="status" value="NOT_ANNOTATED_CDS"/>
    <property type="molecule type" value="Genomic_DNA"/>
</dbReference>
<name>B7QIN1_IXOSC</name>
<dbReference type="VEuPathDB" id="VectorBase:ISCI023757"/>
<evidence type="ECO:0000256" key="1">
    <source>
        <dbReference type="SAM" id="MobiDB-lite"/>
    </source>
</evidence>
<proteinExistence type="predicted"/>
<feature type="non-terminal residue" evidence="2">
    <location>
        <position position="184"/>
    </location>
</feature>
<evidence type="ECO:0000313" key="3">
    <source>
        <dbReference type="EnsemblMetazoa" id="ISCW023757-PA"/>
    </source>
</evidence>
<dbReference type="PaxDb" id="6945-B7QIN1"/>
<sequence>PSPRALRSSQLATAPTDLRPRLSWPQSQCAHTSIPPPNSPPTNGQIVLKRASETSRSRGAVSDDDSLSPKAIRRETSAIKAIDRLALTTSGGGLGGPSRERSATFSLPEASAATASGAQCAHARLREESRSVRRWLPRTHDLRSRDTHAVGAEPSLATAIDEEHRRRWNCGDGLRGGDQFYRRH</sequence>
<protein>
    <submittedName>
        <fullName evidence="2 3">Uncharacterized protein</fullName>
    </submittedName>
</protein>
<feature type="non-terminal residue" evidence="2">
    <location>
        <position position="1"/>
    </location>
</feature>
<gene>
    <name evidence="2" type="ORF">IscW_ISCW023757</name>
</gene>
<evidence type="ECO:0000313" key="2">
    <source>
        <dbReference type="EMBL" id="EEC18703.1"/>
    </source>
</evidence>